<dbReference type="FunFam" id="2.60.40.60:FF:000001">
    <property type="entry name" value="Protocadherin alpha 2"/>
    <property type="match status" value="1"/>
</dbReference>
<dbReference type="Gene3D" id="2.60.40.60">
    <property type="entry name" value="Cadherins"/>
    <property type="match status" value="6"/>
</dbReference>
<keyword evidence="8" id="KW-0130">Cell adhesion</keyword>
<dbReference type="InterPro" id="IPR002126">
    <property type="entry name" value="Cadherin-like_dom"/>
</dbReference>
<feature type="domain" description="Cadherin" evidence="16">
    <location>
        <begin position="232"/>
        <end position="336"/>
    </location>
</feature>
<keyword evidence="6" id="KW-0677">Repeat</keyword>
<evidence type="ECO:0000256" key="12">
    <source>
        <dbReference type="PROSITE-ProRule" id="PRU00043"/>
    </source>
</evidence>
<feature type="chain" id="PRO_5018987234" description="Cadherin domain-containing protein" evidence="15">
    <location>
        <begin position="19"/>
        <end position="950"/>
    </location>
</feature>
<dbReference type="AlphaFoldDB" id="A0A401SHL6"/>
<evidence type="ECO:0000256" key="9">
    <source>
        <dbReference type="ARBA" id="ARBA00022989"/>
    </source>
</evidence>
<evidence type="ECO:0000256" key="7">
    <source>
        <dbReference type="ARBA" id="ARBA00022837"/>
    </source>
</evidence>
<dbReference type="InterPro" id="IPR032455">
    <property type="entry name" value="Cadherin_C"/>
</dbReference>
<dbReference type="PANTHER" id="PTHR24028">
    <property type="entry name" value="CADHERIN-87A"/>
    <property type="match status" value="1"/>
</dbReference>
<dbReference type="OrthoDB" id="6252479at2759"/>
<dbReference type="STRING" id="137246.A0A401SHL6"/>
<evidence type="ECO:0000256" key="15">
    <source>
        <dbReference type="SAM" id="SignalP"/>
    </source>
</evidence>
<organism evidence="17 18">
    <name type="scientific">Chiloscyllium punctatum</name>
    <name type="common">Brownbanded bambooshark</name>
    <name type="synonym">Hemiscyllium punctatum</name>
    <dbReference type="NCBI Taxonomy" id="137246"/>
    <lineage>
        <taxon>Eukaryota</taxon>
        <taxon>Metazoa</taxon>
        <taxon>Chordata</taxon>
        <taxon>Craniata</taxon>
        <taxon>Vertebrata</taxon>
        <taxon>Chondrichthyes</taxon>
        <taxon>Elasmobranchii</taxon>
        <taxon>Galeomorphii</taxon>
        <taxon>Galeoidea</taxon>
        <taxon>Orectolobiformes</taxon>
        <taxon>Hemiscylliidae</taxon>
        <taxon>Chiloscyllium</taxon>
    </lineage>
</organism>
<keyword evidence="18" id="KW-1185">Reference proteome</keyword>
<keyword evidence="4 14" id="KW-0812">Transmembrane</keyword>
<evidence type="ECO:0000256" key="2">
    <source>
        <dbReference type="ARBA" id="ARBA00004251"/>
    </source>
</evidence>
<dbReference type="SUPFAM" id="SSF49313">
    <property type="entry name" value="Cadherin-like"/>
    <property type="match status" value="6"/>
</dbReference>
<evidence type="ECO:0000256" key="1">
    <source>
        <dbReference type="ARBA" id="ARBA00003436"/>
    </source>
</evidence>
<dbReference type="FunFam" id="2.60.40.60:FF:000004">
    <property type="entry name" value="Protocadherin 1 gamma 2"/>
    <property type="match status" value="1"/>
</dbReference>
<dbReference type="FunFam" id="2.60.40.60:FF:000006">
    <property type="entry name" value="Protocadherin alpha 2"/>
    <property type="match status" value="1"/>
</dbReference>
<evidence type="ECO:0000256" key="6">
    <source>
        <dbReference type="ARBA" id="ARBA00022737"/>
    </source>
</evidence>
<evidence type="ECO:0000256" key="8">
    <source>
        <dbReference type="ARBA" id="ARBA00022889"/>
    </source>
</evidence>
<reference evidence="17 18" key="1">
    <citation type="journal article" date="2018" name="Nat. Ecol. Evol.">
        <title>Shark genomes provide insights into elasmobranch evolution and the origin of vertebrates.</title>
        <authorList>
            <person name="Hara Y"/>
            <person name="Yamaguchi K"/>
            <person name="Onimaru K"/>
            <person name="Kadota M"/>
            <person name="Koyanagi M"/>
            <person name="Keeley SD"/>
            <person name="Tatsumi K"/>
            <person name="Tanaka K"/>
            <person name="Motone F"/>
            <person name="Kageyama Y"/>
            <person name="Nozu R"/>
            <person name="Adachi N"/>
            <person name="Nishimura O"/>
            <person name="Nakagawa R"/>
            <person name="Tanegashima C"/>
            <person name="Kiyatake I"/>
            <person name="Matsumoto R"/>
            <person name="Murakumo K"/>
            <person name="Nishida K"/>
            <person name="Terakita A"/>
            <person name="Kuratani S"/>
            <person name="Sato K"/>
            <person name="Hyodo S Kuraku.S."/>
        </authorList>
    </citation>
    <scope>NUCLEOTIDE SEQUENCE [LARGE SCALE GENOMIC DNA]</scope>
</reference>
<feature type="region of interest" description="Disordered" evidence="13">
    <location>
        <begin position="908"/>
        <end position="950"/>
    </location>
</feature>
<accession>A0A401SHL6</accession>
<dbReference type="InterPro" id="IPR013164">
    <property type="entry name" value="Cadherin_N"/>
</dbReference>
<keyword evidence="3" id="KW-1003">Cell membrane</keyword>
<protein>
    <recommendedName>
        <fullName evidence="16">Cadherin domain-containing protein</fullName>
    </recommendedName>
</protein>
<keyword evidence="11" id="KW-0325">Glycoprotein</keyword>
<sequence>MLVWSFIFLLCIWENVSGQIRYSIPEELEQGAFVGNVARDLGLDVNKLANRKLRLMSEANERYFKVNLDNGELRVNVKIDREKLCGQNARCVLTNNIIIENPVELYSAEVEILDINDNSPSFSNDELRLEIVESVPLGTRFLLPSAHDPDVGTNSINAYHLNANQHFALEVKNSSDGSITAVLVLTKVLDREALATHRLTLTAIDGGTPVRSGTSQILITVLDVDDNWPVFEQAVYKVKLPENVPVGTLVIKLNATDLDEGSNGQISYSFSSSTPAGVRDLFSLGSRMGEIRVKGVLDFEEDNFYEINIEAKDSIHFAVCKVVVEIIDVNDNAPEITLMSVSSPVREDVQPGTVVALMRVTDRDSGINGQFECQIPGELPFNLKSSLKNTYTLTISHHLDREMNSQYTVHVICTDTGSPPLSANKTILVQISDMNDNAPRFAQLSYTVYVPENSPAGSSIGAVSALDPDQNQNAHIVYSILNSLVHNMPASAYVSITSDTGILYSQRPFDYEELKNFQIHVQAQDSGFPVLDSNVTVNIVVLDQNDNAPQIISPLTNNDSGITVPRSADPGHLVTKVMAADADSGQNARLTYQLLEATDSGLFTIAHGSGEIRTIRHFMEKDDPIHKLIVLVKDNGHPPLSSTVTINVLITDNNAETLSDRIPQVHDVRPNSNLAFYLIITLASTSSILLVILIVLIVTMCHSDRSRSRCCDLSPSCCNLNRWHTDDTFPNSHLYFQTVPDYKGTPHFVELVGNGSLSRTYSYKVRPNQLSSKGDFVFLAPYNTATLQNDAANTDTLLAEWRGELTNNWKNPHSEVGQMNADWRSSEPHIVGKISSQCLEENQDEIKREFNRRHTAAADVDYIKASPDLEDGLPTWAPRFGSQHVENLEPDEYQSNIYMGGTPVMLSSKQDQVVKQDGQHSASSTKKKKKRTKRSEKRESKSTKEEPENE</sequence>
<comment type="caution">
    <text evidence="17">The sequence shown here is derived from an EMBL/GenBank/DDBJ whole genome shotgun (WGS) entry which is preliminary data.</text>
</comment>
<evidence type="ECO:0000256" key="3">
    <source>
        <dbReference type="ARBA" id="ARBA00022475"/>
    </source>
</evidence>
<evidence type="ECO:0000256" key="4">
    <source>
        <dbReference type="ARBA" id="ARBA00022692"/>
    </source>
</evidence>
<dbReference type="PROSITE" id="PS50268">
    <property type="entry name" value="CADHERIN_2"/>
    <property type="match status" value="6"/>
</dbReference>
<dbReference type="PRINTS" id="PR00205">
    <property type="entry name" value="CADHERIN"/>
</dbReference>
<feature type="domain" description="Cadherin" evidence="16">
    <location>
        <begin position="123"/>
        <end position="231"/>
    </location>
</feature>
<dbReference type="GO" id="GO:0005886">
    <property type="term" value="C:plasma membrane"/>
    <property type="evidence" value="ECO:0007669"/>
    <property type="project" value="UniProtKB-SubCell"/>
</dbReference>
<name>A0A401SHL6_CHIPU</name>
<feature type="domain" description="Cadherin" evidence="16">
    <location>
        <begin position="556"/>
        <end position="665"/>
    </location>
</feature>
<evidence type="ECO:0000313" key="18">
    <source>
        <dbReference type="Proteomes" id="UP000287033"/>
    </source>
</evidence>
<evidence type="ECO:0000259" key="16">
    <source>
        <dbReference type="PROSITE" id="PS50268"/>
    </source>
</evidence>
<feature type="compositionally biased region" description="Basic residues" evidence="13">
    <location>
        <begin position="925"/>
        <end position="935"/>
    </location>
</feature>
<keyword evidence="7 12" id="KW-0106">Calcium</keyword>
<dbReference type="FunFam" id="2.60.40.60:FF:000018">
    <property type="entry name" value="Protocadherin gamma c3"/>
    <property type="match status" value="1"/>
</dbReference>
<gene>
    <name evidence="17" type="ORF">chiPu_0008282</name>
</gene>
<feature type="domain" description="Cadherin" evidence="16">
    <location>
        <begin position="16"/>
        <end position="122"/>
    </location>
</feature>
<comment type="subcellular location">
    <subcellularLocation>
        <location evidence="2">Cell membrane</location>
        <topology evidence="2">Single-pass type I membrane protein</topology>
    </subcellularLocation>
</comment>
<dbReference type="InterPro" id="IPR050174">
    <property type="entry name" value="Protocadherin/Cadherin-CA"/>
</dbReference>
<evidence type="ECO:0000256" key="5">
    <source>
        <dbReference type="ARBA" id="ARBA00022729"/>
    </source>
</evidence>
<dbReference type="Proteomes" id="UP000287033">
    <property type="component" value="Unassembled WGS sequence"/>
</dbReference>
<evidence type="ECO:0000256" key="13">
    <source>
        <dbReference type="SAM" id="MobiDB-lite"/>
    </source>
</evidence>
<feature type="transmembrane region" description="Helical" evidence="14">
    <location>
        <begin position="674"/>
        <end position="699"/>
    </location>
</feature>
<feature type="compositionally biased region" description="Basic and acidic residues" evidence="13">
    <location>
        <begin position="936"/>
        <end position="950"/>
    </location>
</feature>
<comment type="function">
    <text evidence="1">Potential calcium-dependent cell-adhesion protein. May be involved in the establishment and maintenance of specific neuronal connections in the brain.</text>
</comment>
<dbReference type="InterPro" id="IPR031904">
    <property type="entry name" value="Cadherin_CBD"/>
</dbReference>
<dbReference type="Pfam" id="PF16492">
    <property type="entry name" value="Cadherin_C_2"/>
    <property type="match status" value="1"/>
</dbReference>
<dbReference type="Pfam" id="PF08266">
    <property type="entry name" value="Cadherin_2"/>
    <property type="match status" value="1"/>
</dbReference>
<dbReference type="FunFam" id="2.60.40.60:FF:000129">
    <property type="entry name" value="protocadherin alpha-C2 isoform X1"/>
    <property type="match status" value="1"/>
</dbReference>
<keyword evidence="10 14" id="KW-0472">Membrane</keyword>
<feature type="domain" description="Cadherin" evidence="16">
    <location>
        <begin position="442"/>
        <end position="551"/>
    </location>
</feature>
<dbReference type="InterPro" id="IPR020894">
    <property type="entry name" value="Cadherin_CS"/>
</dbReference>
<feature type="signal peptide" evidence="15">
    <location>
        <begin position="1"/>
        <end position="18"/>
    </location>
</feature>
<keyword evidence="9 14" id="KW-1133">Transmembrane helix</keyword>
<dbReference type="GO" id="GO:0007156">
    <property type="term" value="P:homophilic cell adhesion via plasma membrane adhesion molecules"/>
    <property type="evidence" value="ECO:0007669"/>
    <property type="project" value="InterPro"/>
</dbReference>
<dbReference type="GO" id="GO:0005509">
    <property type="term" value="F:calcium ion binding"/>
    <property type="evidence" value="ECO:0007669"/>
    <property type="project" value="UniProtKB-UniRule"/>
</dbReference>
<keyword evidence="5 15" id="KW-0732">Signal</keyword>
<evidence type="ECO:0000256" key="11">
    <source>
        <dbReference type="ARBA" id="ARBA00023180"/>
    </source>
</evidence>
<proteinExistence type="predicted"/>
<dbReference type="Pfam" id="PF00028">
    <property type="entry name" value="Cadherin"/>
    <property type="match status" value="5"/>
</dbReference>
<dbReference type="CDD" id="cd11304">
    <property type="entry name" value="Cadherin_repeat"/>
    <property type="match status" value="6"/>
</dbReference>
<dbReference type="InterPro" id="IPR015919">
    <property type="entry name" value="Cadherin-like_sf"/>
</dbReference>
<dbReference type="SMART" id="SM00112">
    <property type="entry name" value="CA"/>
    <property type="match status" value="6"/>
</dbReference>
<dbReference type="PROSITE" id="PS00232">
    <property type="entry name" value="CADHERIN_1"/>
    <property type="match status" value="2"/>
</dbReference>
<dbReference type="EMBL" id="BEZZ01000269">
    <property type="protein sequence ID" value="GCC29840.1"/>
    <property type="molecule type" value="Genomic_DNA"/>
</dbReference>
<evidence type="ECO:0000313" key="17">
    <source>
        <dbReference type="EMBL" id="GCC29840.1"/>
    </source>
</evidence>
<dbReference type="Pfam" id="PF15974">
    <property type="entry name" value="Cadherin_tail"/>
    <property type="match status" value="1"/>
</dbReference>
<dbReference type="OMA" id="HCKVMVY"/>
<dbReference type="PANTHER" id="PTHR24028:SF236">
    <property type="entry name" value="PROTOCADHERIN GAMMA-C3"/>
    <property type="match status" value="1"/>
</dbReference>
<dbReference type="FunFam" id="2.60.40.60:FF:000002">
    <property type="entry name" value="Protocadherin alpha 2"/>
    <property type="match status" value="1"/>
</dbReference>
<evidence type="ECO:0000256" key="14">
    <source>
        <dbReference type="SAM" id="Phobius"/>
    </source>
</evidence>
<evidence type="ECO:0000256" key="10">
    <source>
        <dbReference type="ARBA" id="ARBA00023136"/>
    </source>
</evidence>
<feature type="domain" description="Cadherin" evidence="16">
    <location>
        <begin position="337"/>
        <end position="441"/>
    </location>
</feature>